<dbReference type="OrthoDB" id="9803354at2"/>
<dbReference type="Pfam" id="PF00155">
    <property type="entry name" value="Aminotran_1_2"/>
    <property type="match status" value="1"/>
</dbReference>
<keyword evidence="6" id="KW-0663">Pyridoxal phosphate</keyword>
<evidence type="ECO:0000256" key="11">
    <source>
        <dbReference type="ARBA" id="ARBA00070476"/>
    </source>
</evidence>
<dbReference type="EMBL" id="FNZE01000017">
    <property type="protein sequence ID" value="SEJ77644.1"/>
    <property type="molecule type" value="Genomic_DNA"/>
</dbReference>
<sequence>MQVSKSNKLANVCYDIRGPVLKHAKRLEDEGQRILKLNIGNPAPFGFEAPEEILQDVIRNLPISQGYSDSKGLFSARKAVMQYYQQKQVEGIGIEDIYLGNGVSELIVMVLQALLNNGDEVLIPAPDYPLWTAATSLAGGKAVHYLCDEQSNWYPDIADIKAKVTSNTKAILLINPNNPTGAVYPKEVLEEIVEVARQNNLVIFSDEIYDKILYDDAQHICTASLAPDVLCLTFNGLSKSYRVAGFRSGWVAISGPKHKAKSYIEGLDILANMRLCANVPAQHAIQTALGGYQSINDLVLPGGRLLEQRNRTWELLNDIPGVSCVKPMGALYAFPKIDPKVCPIHNDEKFVLDLLLSEKLLIVQGTAFNWPWPDHFRVVTLPRVDDLELAIGRIGNFLKGYRQ</sequence>
<name>A0A1H7BL51_9PSED</name>
<dbReference type="InterPro" id="IPR015422">
    <property type="entry name" value="PyrdxlP-dep_Trfase_small"/>
</dbReference>
<comment type="pathway">
    <text evidence="10">Amino-acid biosynthesis; L-alanine biosynthesis.</text>
</comment>
<dbReference type="STRING" id="915471.SAMN05216201_11791"/>
<dbReference type="Gene3D" id="3.40.640.10">
    <property type="entry name" value="Type I PLP-dependent aspartate aminotransferase-like (Major domain)"/>
    <property type="match status" value="1"/>
</dbReference>
<comment type="cofactor">
    <cofactor evidence="1">
        <name>pyridoxal 5'-phosphate</name>
        <dbReference type="ChEBI" id="CHEBI:597326"/>
    </cofactor>
</comment>
<evidence type="ECO:0000259" key="12">
    <source>
        <dbReference type="Pfam" id="PF00155"/>
    </source>
</evidence>
<comment type="catalytic activity">
    <reaction evidence="8">
        <text>L-alanine + 2-oxoglutarate = pyruvate + L-glutamate</text>
        <dbReference type="Rhea" id="RHEA:19453"/>
        <dbReference type="ChEBI" id="CHEBI:15361"/>
        <dbReference type="ChEBI" id="CHEBI:16810"/>
        <dbReference type="ChEBI" id="CHEBI:29985"/>
        <dbReference type="ChEBI" id="CHEBI:57972"/>
        <dbReference type="EC" id="2.6.1.2"/>
    </reaction>
    <physiologicalReaction direction="right-to-left" evidence="8">
        <dbReference type="Rhea" id="RHEA:19455"/>
    </physiologicalReaction>
</comment>
<evidence type="ECO:0000256" key="5">
    <source>
        <dbReference type="ARBA" id="ARBA00022679"/>
    </source>
</evidence>
<evidence type="ECO:0000256" key="2">
    <source>
        <dbReference type="ARBA" id="ARBA00007441"/>
    </source>
</evidence>
<dbReference type="RefSeq" id="WP_090313022.1">
    <property type="nucleotide sequence ID" value="NZ_FNZE01000017.1"/>
</dbReference>
<dbReference type="PANTHER" id="PTHR43488:SF2">
    <property type="entry name" value="GLUTAMATE-PYRUVATE AMINOTRANSFERASE ALAA"/>
    <property type="match status" value="1"/>
</dbReference>
<keyword evidence="5" id="KW-0808">Transferase</keyword>
<evidence type="ECO:0000256" key="7">
    <source>
        <dbReference type="ARBA" id="ARBA00026106"/>
    </source>
</evidence>
<evidence type="ECO:0000256" key="3">
    <source>
        <dbReference type="ARBA" id="ARBA00011738"/>
    </source>
</evidence>
<proteinExistence type="inferred from homology"/>
<dbReference type="GO" id="GO:0030170">
    <property type="term" value="F:pyridoxal phosphate binding"/>
    <property type="evidence" value="ECO:0007669"/>
    <property type="project" value="InterPro"/>
</dbReference>
<dbReference type="SUPFAM" id="SSF53383">
    <property type="entry name" value="PLP-dependent transferases"/>
    <property type="match status" value="1"/>
</dbReference>
<evidence type="ECO:0000313" key="14">
    <source>
        <dbReference type="Proteomes" id="UP000242930"/>
    </source>
</evidence>
<comment type="function">
    <text evidence="9">Involved in the biosynthesis of alanine. Catalyzes the transamination of pyruvate by glutamate, leading to the formation of L-alanine and 2-oxoglutarate. Is also able to catalyze the reverse reaction.</text>
</comment>
<evidence type="ECO:0000256" key="6">
    <source>
        <dbReference type="ARBA" id="ARBA00022898"/>
    </source>
</evidence>
<dbReference type="Proteomes" id="UP000242930">
    <property type="component" value="Unassembled WGS sequence"/>
</dbReference>
<evidence type="ECO:0000256" key="10">
    <source>
        <dbReference type="ARBA" id="ARBA00060661"/>
    </source>
</evidence>
<comment type="similarity">
    <text evidence="2">Belongs to the class-I pyridoxal-phosphate-dependent aminotransferase family.</text>
</comment>
<evidence type="ECO:0000256" key="9">
    <source>
        <dbReference type="ARBA" id="ARBA00057611"/>
    </source>
</evidence>
<dbReference type="PANTHER" id="PTHR43488">
    <property type="entry name" value="GLUTAMATE-PYRUVATE AMINOTRANSFERASE ALAA"/>
    <property type="match status" value="1"/>
</dbReference>
<organism evidence="13 14">
    <name type="scientific">Pseudomonas linyingensis</name>
    <dbReference type="NCBI Taxonomy" id="915471"/>
    <lineage>
        <taxon>Bacteria</taxon>
        <taxon>Pseudomonadati</taxon>
        <taxon>Pseudomonadota</taxon>
        <taxon>Gammaproteobacteria</taxon>
        <taxon>Pseudomonadales</taxon>
        <taxon>Pseudomonadaceae</taxon>
        <taxon>Pseudomonas</taxon>
    </lineage>
</organism>
<dbReference type="Gene3D" id="3.90.1150.10">
    <property type="entry name" value="Aspartate Aminotransferase, domain 1"/>
    <property type="match status" value="1"/>
</dbReference>
<dbReference type="AlphaFoldDB" id="A0A1H7BL51"/>
<keyword evidence="14" id="KW-1185">Reference proteome</keyword>
<dbReference type="InterPro" id="IPR051926">
    <property type="entry name" value="Ala_Aminotransferase"/>
</dbReference>
<evidence type="ECO:0000256" key="1">
    <source>
        <dbReference type="ARBA" id="ARBA00001933"/>
    </source>
</evidence>
<dbReference type="InterPro" id="IPR015421">
    <property type="entry name" value="PyrdxlP-dep_Trfase_major"/>
</dbReference>
<evidence type="ECO:0000256" key="8">
    <source>
        <dbReference type="ARBA" id="ARBA00051882"/>
    </source>
</evidence>
<dbReference type="EC" id="2.6.1.2" evidence="7"/>
<evidence type="ECO:0000313" key="13">
    <source>
        <dbReference type="EMBL" id="SEJ77644.1"/>
    </source>
</evidence>
<reference evidence="14" key="1">
    <citation type="submission" date="2016-10" db="EMBL/GenBank/DDBJ databases">
        <authorList>
            <person name="Varghese N."/>
            <person name="Submissions S."/>
        </authorList>
    </citation>
    <scope>NUCLEOTIDE SEQUENCE [LARGE SCALE GENOMIC DNA]</scope>
    <source>
        <strain evidence="14">LMG 25967</strain>
    </source>
</reference>
<protein>
    <recommendedName>
        <fullName evidence="11">Glutamate-pyruvate aminotransferase AlaA</fullName>
        <ecNumber evidence="7">2.6.1.2</ecNumber>
    </recommendedName>
</protein>
<dbReference type="GO" id="GO:0004021">
    <property type="term" value="F:L-alanine:2-oxoglutarate aminotransferase activity"/>
    <property type="evidence" value="ECO:0007669"/>
    <property type="project" value="UniProtKB-EC"/>
</dbReference>
<comment type="subunit">
    <text evidence="3">Homodimer.</text>
</comment>
<dbReference type="CDD" id="cd00609">
    <property type="entry name" value="AAT_like"/>
    <property type="match status" value="1"/>
</dbReference>
<gene>
    <name evidence="13" type="ORF">SAMN05216201_11791</name>
</gene>
<keyword evidence="4" id="KW-0032">Aminotransferase</keyword>
<feature type="domain" description="Aminotransferase class I/classII large" evidence="12">
    <location>
        <begin position="34"/>
        <end position="386"/>
    </location>
</feature>
<evidence type="ECO:0000256" key="4">
    <source>
        <dbReference type="ARBA" id="ARBA00022576"/>
    </source>
</evidence>
<dbReference type="InterPro" id="IPR004839">
    <property type="entry name" value="Aminotransferase_I/II_large"/>
</dbReference>
<dbReference type="FunFam" id="3.40.640.10:FF:000019">
    <property type="entry name" value="Pyridoxal phosphate-dependent aminotransferase"/>
    <property type="match status" value="1"/>
</dbReference>
<dbReference type="InterPro" id="IPR015424">
    <property type="entry name" value="PyrdxlP-dep_Trfase"/>
</dbReference>
<accession>A0A1H7BL51</accession>